<protein>
    <submittedName>
        <fullName evidence="2">Transcription factor with AP2 domain(S), putative</fullName>
    </submittedName>
</protein>
<feature type="compositionally biased region" description="Polar residues" evidence="1">
    <location>
        <begin position="352"/>
        <end position="364"/>
    </location>
</feature>
<organism evidence="2 3">
    <name type="scientific">Babesia ovis</name>
    <dbReference type="NCBI Taxonomy" id="5869"/>
    <lineage>
        <taxon>Eukaryota</taxon>
        <taxon>Sar</taxon>
        <taxon>Alveolata</taxon>
        <taxon>Apicomplexa</taxon>
        <taxon>Aconoidasida</taxon>
        <taxon>Piroplasmida</taxon>
        <taxon>Babesiidae</taxon>
        <taxon>Babesia</taxon>
    </lineage>
</organism>
<dbReference type="Proteomes" id="UP001057455">
    <property type="component" value="Unassembled WGS sequence"/>
</dbReference>
<evidence type="ECO:0000313" key="3">
    <source>
        <dbReference type="Proteomes" id="UP001057455"/>
    </source>
</evidence>
<feature type="region of interest" description="Disordered" evidence="1">
    <location>
        <begin position="1"/>
        <end position="32"/>
    </location>
</feature>
<dbReference type="EMBL" id="BLIY01000024">
    <property type="protein sequence ID" value="GFE55868.1"/>
    <property type="molecule type" value="Genomic_DNA"/>
</dbReference>
<reference evidence="2" key="1">
    <citation type="submission" date="2019-12" db="EMBL/GenBank/DDBJ databases">
        <title>Genome sequence of Babesia ovis.</title>
        <authorList>
            <person name="Yamagishi J."/>
            <person name="Sevinc F."/>
            <person name="Xuan X."/>
        </authorList>
    </citation>
    <scope>NUCLEOTIDE SEQUENCE</scope>
    <source>
        <strain evidence="2">Selcuk</strain>
    </source>
</reference>
<comment type="caution">
    <text evidence="2">The sequence shown here is derived from an EMBL/GenBank/DDBJ whole genome shotgun (WGS) entry which is preliminary data.</text>
</comment>
<dbReference type="OrthoDB" id="360523at2759"/>
<keyword evidence="3" id="KW-1185">Reference proteome</keyword>
<name>A0A9W5TDI7_BABOV</name>
<accession>A0A9W5TDI7</accession>
<evidence type="ECO:0000256" key="1">
    <source>
        <dbReference type="SAM" id="MobiDB-lite"/>
    </source>
</evidence>
<feature type="compositionally biased region" description="Polar residues" evidence="1">
    <location>
        <begin position="9"/>
        <end position="19"/>
    </location>
</feature>
<gene>
    <name evidence="2" type="ORF">BaOVIS_032720</name>
</gene>
<feature type="region of interest" description="Disordered" evidence="1">
    <location>
        <begin position="352"/>
        <end position="397"/>
    </location>
</feature>
<evidence type="ECO:0000313" key="2">
    <source>
        <dbReference type="EMBL" id="GFE55868.1"/>
    </source>
</evidence>
<dbReference type="AlphaFoldDB" id="A0A9W5TDI7"/>
<proteinExistence type="predicted"/>
<sequence length="629" mass="69168">MFRDDTVGAASTSQSTPSHEQPEEPMGLAPEKGKSKYETVLYRNVHNVLPSQDAITAINNDAASAPSASEGSSGAIMTLDGIREAYNRVMNPAMYYGTQQTYSSLPSQSSVSTETVEQMPMGATQNITGMAQIDIDSINDINEVYDVVPNRLDRSVTVSELIKLNEAITELTKRMPMPPTPELLNAIEPHLSMTLQLTYLRAYIQNQQLLIDVRNRLFGSMLNSCDFKSTMRQSVPTLCAPTSMETRTYTEPFYRSSEGDNSMAVDVTDTTWTRNPAIEYSLPNGERCAPALYESCNKNDMYANGAMMPYMPFVGVADAADDFKQAGSLDPMALANECYKPMPALLSLTSADTAQHNGSGSEPNSPRGAPISPREQQLTGTTHSEDKDGGNTGMTPIKSVVPLIPPEIKNMVKYDAQKHSFVSVYLGPLGARRRRLFSIRKFGMEMALKLATDFAVGSTSAAVPSKERRLLEEVCTVALRCNPKSGTKIEYVEEARSMPETRGLVFSCGAQLWMIITYDSSSGERDIETFAVESLGFEGAYKAAVAALDRRLQDGEIMTSKLSGPLYFWLESEGKVLCLMVTSRDLMRQSTSDQKIYIGRFDVTSSGGFNGARKLAQKWRSDLRSELLH</sequence>